<accession>A0AAD7S886</accession>
<gene>
    <name evidence="2" type="ORF">AAFF_G00434180</name>
</gene>
<feature type="region of interest" description="Disordered" evidence="1">
    <location>
        <begin position="92"/>
        <end position="129"/>
    </location>
</feature>
<keyword evidence="3" id="KW-1185">Reference proteome</keyword>
<dbReference type="AlphaFoldDB" id="A0AAD7S886"/>
<reference evidence="2" key="1">
    <citation type="journal article" date="2023" name="Science">
        <title>Genome structures resolve the early diversification of teleost fishes.</title>
        <authorList>
            <person name="Parey E."/>
            <person name="Louis A."/>
            <person name="Montfort J."/>
            <person name="Bouchez O."/>
            <person name="Roques C."/>
            <person name="Iampietro C."/>
            <person name="Lluch J."/>
            <person name="Castinel A."/>
            <person name="Donnadieu C."/>
            <person name="Desvignes T."/>
            <person name="Floi Bucao C."/>
            <person name="Jouanno E."/>
            <person name="Wen M."/>
            <person name="Mejri S."/>
            <person name="Dirks R."/>
            <person name="Jansen H."/>
            <person name="Henkel C."/>
            <person name="Chen W.J."/>
            <person name="Zahm M."/>
            <person name="Cabau C."/>
            <person name="Klopp C."/>
            <person name="Thompson A.W."/>
            <person name="Robinson-Rechavi M."/>
            <person name="Braasch I."/>
            <person name="Lecointre G."/>
            <person name="Bobe J."/>
            <person name="Postlethwait J.H."/>
            <person name="Berthelot C."/>
            <person name="Roest Crollius H."/>
            <person name="Guiguen Y."/>
        </authorList>
    </citation>
    <scope>NUCLEOTIDE SEQUENCE</scope>
    <source>
        <strain evidence="2">NC1722</strain>
    </source>
</reference>
<evidence type="ECO:0000313" key="3">
    <source>
        <dbReference type="Proteomes" id="UP001221898"/>
    </source>
</evidence>
<sequence>MAPSVLKYVTTDITPAIQIHRIRPERKTNKNTKPYWRAEVDGSHSEQRPQGLGGGGDTARCQSAVKTLLRAREPRRRKGHLGVGALMAVSEKEEGTIRAPRRPSDVTPHRASLDRPGITRPVPKAFRSF</sequence>
<feature type="region of interest" description="Disordered" evidence="1">
    <location>
        <begin position="23"/>
        <end position="60"/>
    </location>
</feature>
<feature type="compositionally biased region" description="Basic and acidic residues" evidence="1">
    <location>
        <begin position="36"/>
        <end position="47"/>
    </location>
</feature>
<dbReference type="Proteomes" id="UP001221898">
    <property type="component" value="Unassembled WGS sequence"/>
</dbReference>
<evidence type="ECO:0000313" key="2">
    <source>
        <dbReference type="EMBL" id="KAJ8397729.1"/>
    </source>
</evidence>
<protein>
    <submittedName>
        <fullName evidence="2">Uncharacterized protein</fullName>
    </submittedName>
</protein>
<feature type="compositionally biased region" description="Basic and acidic residues" evidence="1">
    <location>
        <begin position="92"/>
        <end position="113"/>
    </location>
</feature>
<comment type="caution">
    <text evidence="2">The sequence shown here is derived from an EMBL/GenBank/DDBJ whole genome shotgun (WGS) entry which is preliminary data.</text>
</comment>
<name>A0AAD7S886_9TELE</name>
<evidence type="ECO:0000256" key="1">
    <source>
        <dbReference type="SAM" id="MobiDB-lite"/>
    </source>
</evidence>
<organism evidence="2 3">
    <name type="scientific">Aldrovandia affinis</name>
    <dbReference type="NCBI Taxonomy" id="143900"/>
    <lineage>
        <taxon>Eukaryota</taxon>
        <taxon>Metazoa</taxon>
        <taxon>Chordata</taxon>
        <taxon>Craniata</taxon>
        <taxon>Vertebrata</taxon>
        <taxon>Euteleostomi</taxon>
        <taxon>Actinopterygii</taxon>
        <taxon>Neopterygii</taxon>
        <taxon>Teleostei</taxon>
        <taxon>Notacanthiformes</taxon>
        <taxon>Halosauridae</taxon>
        <taxon>Aldrovandia</taxon>
    </lineage>
</organism>
<proteinExistence type="predicted"/>
<dbReference type="EMBL" id="JAINUG010000095">
    <property type="protein sequence ID" value="KAJ8397729.1"/>
    <property type="molecule type" value="Genomic_DNA"/>
</dbReference>